<feature type="compositionally biased region" description="Basic and acidic residues" evidence="1">
    <location>
        <begin position="21"/>
        <end position="30"/>
    </location>
</feature>
<proteinExistence type="predicted"/>
<reference evidence="2" key="1">
    <citation type="submission" date="2024-07" db="EMBL/GenBank/DDBJ databases">
        <authorList>
            <person name="Yu S.T."/>
        </authorList>
    </citation>
    <scope>NUCLEOTIDE SEQUENCE</scope>
    <source>
        <strain evidence="2">R35</strain>
    </source>
</reference>
<organism evidence="2">
    <name type="scientific">Streptomyces sp. R35</name>
    <dbReference type="NCBI Taxonomy" id="3238630"/>
    <lineage>
        <taxon>Bacteria</taxon>
        <taxon>Bacillati</taxon>
        <taxon>Actinomycetota</taxon>
        <taxon>Actinomycetes</taxon>
        <taxon>Kitasatosporales</taxon>
        <taxon>Streptomycetaceae</taxon>
        <taxon>Streptomyces</taxon>
    </lineage>
</organism>
<dbReference type="InterPro" id="IPR025459">
    <property type="entry name" value="DUF4279"/>
</dbReference>
<evidence type="ECO:0000313" key="2">
    <source>
        <dbReference type="EMBL" id="XDQ62038.1"/>
    </source>
</evidence>
<name>A0AB39S387_9ACTN</name>
<accession>A0AB39S387</accession>
<dbReference type="EMBL" id="CP163440">
    <property type="protein sequence ID" value="XDQ62038.1"/>
    <property type="molecule type" value="Genomic_DNA"/>
</dbReference>
<dbReference type="RefSeq" id="WP_369258335.1">
    <property type="nucleotide sequence ID" value="NZ_CP163440.1"/>
</dbReference>
<dbReference type="AlphaFoldDB" id="A0AB39S387"/>
<feature type="region of interest" description="Disordered" evidence="1">
    <location>
        <begin position="21"/>
        <end position="48"/>
    </location>
</feature>
<gene>
    <name evidence="2" type="ORF">AB5J50_15125</name>
</gene>
<evidence type="ECO:0000256" key="1">
    <source>
        <dbReference type="SAM" id="MobiDB-lite"/>
    </source>
</evidence>
<sequence>MSAFRIYLRVVSQSLQPEEISKRLEAEPDKSTSIGSRRRPQSPPRSHATWIRHARPARGCARPEELEPLVVGWGRDLAGALGRLVGSGEAVVSLVIVQEIRDLDDPQQKDIFLGADLMSWMGEARASLDIDQYVYHECGGESEGDVP</sequence>
<dbReference type="Pfam" id="PF14106">
    <property type="entry name" value="DUF4279"/>
    <property type="match status" value="1"/>
</dbReference>
<protein>
    <submittedName>
        <fullName evidence="2">DUF4279 domain-containing protein</fullName>
    </submittedName>
</protein>